<dbReference type="GO" id="GO:0003723">
    <property type="term" value="F:RNA binding"/>
    <property type="evidence" value="ECO:0007669"/>
    <property type="project" value="InterPro"/>
</dbReference>
<reference evidence="4" key="1">
    <citation type="submission" date="2020-11" db="EMBL/GenBank/DDBJ databases">
        <authorList>
            <person name="Tran Van P."/>
        </authorList>
    </citation>
    <scope>NUCLEOTIDE SEQUENCE</scope>
</reference>
<organism evidence="4">
    <name type="scientific">Notodromas monacha</name>
    <dbReference type="NCBI Taxonomy" id="399045"/>
    <lineage>
        <taxon>Eukaryota</taxon>
        <taxon>Metazoa</taxon>
        <taxon>Ecdysozoa</taxon>
        <taxon>Arthropoda</taxon>
        <taxon>Crustacea</taxon>
        <taxon>Oligostraca</taxon>
        <taxon>Ostracoda</taxon>
        <taxon>Podocopa</taxon>
        <taxon>Podocopida</taxon>
        <taxon>Cypridocopina</taxon>
        <taxon>Cypridoidea</taxon>
        <taxon>Cyprididae</taxon>
        <taxon>Notodromas</taxon>
    </lineage>
</organism>
<keyword evidence="5" id="KW-1185">Reference proteome</keyword>
<sequence length="542" mass="61339">MRRAYRGRGCPQFGLSGRKTEYTCDACDRSFHSEAERISHVAEHQKCPWVGCNIIAHPKILDKHINLQHLTGLADRIPTLNTPEEIAKWREERRKNFPTKSNVERKAADAEERKAKGVLEAPVRKFAHPRMPYLSNRGRGRGHNRTSDSSRFQRGRGRGRSSFRQIRGRFHSNFGHYPPNYQPLENTPMEIEDPEAPFFFGELSEEEGSDGGDSKSSFGFKARGFMGKTNDAHFRQKPASNTFDVNDDDDENVCDIERFHGVQSLVRHKRDMKRRVYKIFGHLLSKEIRDLRRAKRVAKAGASSLKPKNECSEISDSDGECSKSLNQTEYPEISRSNPEMGLRDPTASQSSGLLAILGNYSSSEEEGEVKSDAGNFLVSIFWKPALILMQCTALWTEEKPAAMPELEDGEIAEDVDNSPSARISSDVAEEKTKNVKEESDIPESKDTALAKSARRKRKYRRKTQNAEEPNEADVTKNVVKASSDRKTGATRDLPRKPFVAPIRQTLLSKLLANDILRERSMIFQCVKFVVSENFFDEVPKSG</sequence>
<dbReference type="PROSITE" id="PS50157">
    <property type="entry name" value="ZINC_FINGER_C2H2_2"/>
    <property type="match status" value="1"/>
</dbReference>
<dbReference type="GO" id="GO:0005634">
    <property type="term" value="C:nucleus"/>
    <property type="evidence" value="ECO:0007669"/>
    <property type="project" value="TreeGrafter"/>
</dbReference>
<keyword evidence="1" id="KW-0479">Metal-binding</keyword>
<feature type="region of interest" description="Disordered" evidence="2">
    <location>
        <begin position="409"/>
        <end position="493"/>
    </location>
</feature>
<accession>A0A7R9BPM9</accession>
<feature type="compositionally biased region" description="Basic and acidic residues" evidence="2">
    <location>
        <begin position="428"/>
        <end position="448"/>
    </location>
</feature>
<feature type="compositionally biased region" description="Basic and acidic residues" evidence="2">
    <location>
        <begin position="482"/>
        <end position="493"/>
    </location>
</feature>
<name>A0A7R9BPM9_9CRUS</name>
<protein>
    <recommendedName>
        <fullName evidence="3">C2H2-type domain-containing protein</fullName>
    </recommendedName>
</protein>
<feature type="compositionally biased region" description="Basic residues" evidence="2">
    <location>
        <begin position="452"/>
        <end position="463"/>
    </location>
</feature>
<dbReference type="GO" id="GO:0000492">
    <property type="term" value="P:box C/D snoRNP assembly"/>
    <property type="evidence" value="ECO:0007669"/>
    <property type="project" value="TreeGrafter"/>
</dbReference>
<evidence type="ECO:0000313" key="5">
    <source>
        <dbReference type="Proteomes" id="UP000678499"/>
    </source>
</evidence>
<keyword evidence="1" id="KW-0862">Zinc</keyword>
<dbReference type="SMART" id="SM00355">
    <property type="entry name" value="ZnF_C2H2"/>
    <property type="match status" value="2"/>
</dbReference>
<dbReference type="Proteomes" id="UP000678499">
    <property type="component" value="Unassembled WGS sequence"/>
</dbReference>
<keyword evidence="1" id="KW-0863">Zinc-finger</keyword>
<dbReference type="OrthoDB" id="273070at2759"/>
<feature type="region of interest" description="Disordered" evidence="2">
    <location>
        <begin position="131"/>
        <end position="163"/>
    </location>
</feature>
<dbReference type="AlphaFoldDB" id="A0A7R9BPM9"/>
<dbReference type="InterPro" id="IPR019496">
    <property type="entry name" value="NUFIP1_cons_dom"/>
</dbReference>
<feature type="domain" description="C2H2-type" evidence="3">
    <location>
        <begin position="22"/>
        <end position="44"/>
    </location>
</feature>
<dbReference type="InterPro" id="IPR039136">
    <property type="entry name" value="NUFIP1-like"/>
</dbReference>
<evidence type="ECO:0000256" key="1">
    <source>
        <dbReference type="PROSITE-ProRule" id="PRU00042"/>
    </source>
</evidence>
<feature type="compositionally biased region" description="Basic residues" evidence="2">
    <location>
        <begin position="153"/>
        <end position="163"/>
    </location>
</feature>
<dbReference type="PANTHER" id="PTHR13309:SF0">
    <property type="entry name" value="FMR1-INTERACTING PROTEIN NUFIP1"/>
    <property type="match status" value="1"/>
</dbReference>
<dbReference type="GO" id="GO:0008270">
    <property type="term" value="F:zinc ion binding"/>
    <property type="evidence" value="ECO:0007669"/>
    <property type="project" value="UniProtKB-KW"/>
</dbReference>
<feature type="compositionally biased region" description="Polar residues" evidence="2">
    <location>
        <begin position="323"/>
        <end position="337"/>
    </location>
</feature>
<feature type="region of interest" description="Disordered" evidence="2">
    <location>
        <begin position="306"/>
        <end position="348"/>
    </location>
</feature>
<evidence type="ECO:0000259" key="3">
    <source>
        <dbReference type="PROSITE" id="PS50157"/>
    </source>
</evidence>
<dbReference type="PANTHER" id="PTHR13309">
    <property type="entry name" value="NUCLEAR FRAGILE X MENTAL RETARDATION PROTEIN INTERACTING PROTEIN 1"/>
    <property type="match status" value="1"/>
</dbReference>
<dbReference type="EMBL" id="OA883242">
    <property type="protein sequence ID" value="CAD7278354.1"/>
    <property type="molecule type" value="Genomic_DNA"/>
</dbReference>
<dbReference type="InterPro" id="IPR013087">
    <property type="entry name" value="Znf_C2H2_type"/>
</dbReference>
<dbReference type="PROSITE" id="PS00028">
    <property type="entry name" value="ZINC_FINGER_C2H2_1"/>
    <property type="match status" value="1"/>
</dbReference>
<proteinExistence type="predicted"/>
<evidence type="ECO:0000313" key="4">
    <source>
        <dbReference type="EMBL" id="CAD7278354.1"/>
    </source>
</evidence>
<dbReference type="Pfam" id="PF10453">
    <property type="entry name" value="NUFIP1"/>
    <property type="match status" value="1"/>
</dbReference>
<dbReference type="EMBL" id="CAJPEX010001205">
    <property type="protein sequence ID" value="CAG0918506.1"/>
    <property type="molecule type" value="Genomic_DNA"/>
</dbReference>
<gene>
    <name evidence="4" type="ORF">NMOB1V02_LOCUS6062</name>
</gene>
<evidence type="ECO:0000256" key="2">
    <source>
        <dbReference type="SAM" id="MobiDB-lite"/>
    </source>
</evidence>